<evidence type="ECO:0000313" key="6">
    <source>
        <dbReference type="EMBL" id="SCU69691.1"/>
    </source>
</evidence>
<dbReference type="Pfam" id="PF13535">
    <property type="entry name" value="ATP-grasp_4"/>
    <property type="match status" value="1"/>
</dbReference>
<dbReference type="EMBL" id="CZPT02001289">
    <property type="protein sequence ID" value="SCU69691.1"/>
    <property type="molecule type" value="Genomic_DNA"/>
</dbReference>
<dbReference type="RefSeq" id="XP_067080607.1">
    <property type="nucleotide sequence ID" value="XM_067224506.1"/>
</dbReference>
<accession>A0A1G4IC23</accession>
<dbReference type="AlphaFoldDB" id="A0A1G4IC23"/>
<dbReference type="GeneID" id="92375200"/>
<dbReference type="PROSITE" id="PS50975">
    <property type="entry name" value="ATP_GRASP"/>
    <property type="match status" value="1"/>
</dbReference>
<comment type="caution">
    <text evidence="6">The sequence shown here is derived from an EMBL/GenBank/DDBJ whole genome shotgun (WGS) entry which is preliminary data.</text>
</comment>
<dbReference type="VEuPathDB" id="TriTrypDB:TEOVI_000126000"/>
<dbReference type="GO" id="GO:0046872">
    <property type="term" value="F:metal ion binding"/>
    <property type="evidence" value="ECO:0007669"/>
    <property type="project" value="InterPro"/>
</dbReference>
<reference evidence="6" key="1">
    <citation type="submission" date="2016-09" db="EMBL/GenBank/DDBJ databases">
        <authorList>
            <person name="Hebert L."/>
            <person name="Moumen B."/>
        </authorList>
    </citation>
    <scope>NUCLEOTIDE SEQUENCE [LARGE SCALE GENOMIC DNA]</scope>
    <source>
        <strain evidence="6">OVI</strain>
    </source>
</reference>
<feature type="domain" description="ATP-grasp" evidence="5">
    <location>
        <begin position="259"/>
        <end position="500"/>
    </location>
</feature>
<dbReference type="SUPFAM" id="SSF56059">
    <property type="entry name" value="Glutathione synthetase ATP-binding domain-like"/>
    <property type="match status" value="1"/>
</dbReference>
<keyword evidence="7" id="KW-1185">Reference proteome</keyword>
<gene>
    <name evidence="6" type="ORF">TEOVI_000126000</name>
</gene>
<dbReference type="Proteomes" id="UP000195570">
    <property type="component" value="Unassembled WGS sequence"/>
</dbReference>
<sequence length="725" mass="81277">MPKEEQCSHCDKLLQTSPTVDNEEYARLINYLVDNFGCSWESAQCTVRRHWPNVDACVADLRRKERPCLVAVEVYLLQREHMQDLAKSLLPIDSSQLPCFSKANLNGRSKGYPLLTWAEVAEKINSGPGIEVHFVDTDAADVLDGPAAYEDFYQRKVVTEGFSDIVAFVTAVDGVVPLVDYLHRRHFGDPDTRRLAYPYGGSGRCCRVPRSISETYARAHAQVPCCADAALSTARRTRILLGNDPATSVSKRQDKSSMQNTLKEHGLLYIKGFSGRDVGEMKRQMRRERIMFPVIVKPVSGAGSEFVTLCYDENDVDIAFAVSSEVQTTQQTDASHMLLQEYIEGPEYVVNVVSYMGIHVVSDVWKSWKYPYPVKSTRLRPSVEKKLMQSYLTSGRGREPVPHTTTVLMYDRIEFVHELSKLPASSEERRVVAYTLKCLDALGLQQGCSHCEVRVDNRPGSSTKGMPVLIELNARMLGDVPRATSFVGYDQYKLMMYLLLCASSIPEDEFSRLDVSGEHCGGDSRDALPWPPAPQLYNSLKVDVTLHVVFVRAAESSYLCIPGFRAIQALPTYKNLTRNSTLEDLKPGMLLAVCKTFDLLTSPGAIVMEGTDDDIRRDTAYIRRVENKDMREWKDMIDAAVGILNSVYVPLSSTQVHTPLLASAPAASNARMELCVAASSLIQSYERARLRVFDYFETMEPPLFIPMEYGEKLRRLDATQLICGV</sequence>
<organism evidence="6 7">
    <name type="scientific">Trypanosoma equiperdum</name>
    <dbReference type="NCBI Taxonomy" id="5694"/>
    <lineage>
        <taxon>Eukaryota</taxon>
        <taxon>Discoba</taxon>
        <taxon>Euglenozoa</taxon>
        <taxon>Kinetoplastea</taxon>
        <taxon>Metakinetoplastina</taxon>
        <taxon>Trypanosomatida</taxon>
        <taxon>Trypanosomatidae</taxon>
        <taxon>Trypanosoma</taxon>
    </lineage>
</organism>
<evidence type="ECO:0000256" key="4">
    <source>
        <dbReference type="PROSITE-ProRule" id="PRU00409"/>
    </source>
</evidence>
<dbReference type="GO" id="GO:0005524">
    <property type="term" value="F:ATP binding"/>
    <property type="evidence" value="ECO:0007669"/>
    <property type="project" value="UniProtKB-UniRule"/>
</dbReference>
<evidence type="ECO:0000259" key="5">
    <source>
        <dbReference type="PROSITE" id="PS50975"/>
    </source>
</evidence>
<dbReference type="PANTHER" id="PTHR43585:SF2">
    <property type="entry name" value="ATP-GRASP ENZYME FSQD"/>
    <property type="match status" value="1"/>
</dbReference>
<dbReference type="PANTHER" id="PTHR43585">
    <property type="entry name" value="FUMIPYRROLE BIOSYNTHESIS PROTEIN C"/>
    <property type="match status" value="1"/>
</dbReference>
<dbReference type="InterPro" id="IPR052032">
    <property type="entry name" value="ATP-dep_AA_Ligase"/>
</dbReference>
<dbReference type="InterPro" id="IPR011761">
    <property type="entry name" value="ATP-grasp"/>
</dbReference>
<evidence type="ECO:0000313" key="7">
    <source>
        <dbReference type="Proteomes" id="UP000195570"/>
    </source>
</evidence>
<keyword evidence="1" id="KW-0436">Ligase</keyword>
<evidence type="ECO:0000256" key="1">
    <source>
        <dbReference type="ARBA" id="ARBA00022598"/>
    </source>
</evidence>
<name>A0A1G4IC23_TRYEQ</name>
<protein>
    <submittedName>
        <fullName evidence="6">ATP-grasp domain containing protein, putative</fullName>
    </submittedName>
</protein>
<evidence type="ECO:0000256" key="3">
    <source>
        <dbReference type="ARBA" id="ARBA00022840"/>
    </source>
</evidence>
<keyword evidence="2 4" id="KW-0547">Nucleotide-binding</keyword>
<keyword evidence="3 4" id="KW-0067">ATP-binding</keyword>
<dbReference type="GO" id="GO:0016874">
    <property type="term" value="F:ligase activity"/>
    <property type="evidence" value="ECO:0007669"/>
    <property type="project" value="UniProtKB-KW"/>
</dbReference>
<dbReference type="Gene3D" id="3.30.470.20">
    <property type="entry name" value="ATP-grasp fold, B domain"/>
    <property type="match status" value="2"/>
</dbReference>
<proteinExistence type="predicted"/>
<evidence type="ECO:0000256" key="2">
    <source>
        <dbReference type="ARBA" id="ARBA00022741"/>
    </source>
</evidence>